<dbReference type="VEuPathDB" id="PiroplasmaDB:BBOV_II003850"/>
<accession>S6B627</accession>
<protein>
    <submittedName>
        <fullName evidence="1">Uncharacterized protein</fullName>
    </submittedName>
</protein>
<evidence type="ECO:0000313" key="1">
    <source>
        <dbReference type="EMBL" id="BAN64476.1"/>
    </source>
</evidence>
<dbReference type="AlphaFoldDB" id="S6B627"/>
<reference evidence="1" key="1">
    <citation type="journal article" date="2014" name="BMC Genomics">
        <title>The Babesia bovis gene and promoter model: an update from full-length EST analysis.</title>
        <authorList>
            <person name="Yamagishi J."/>
            <person name="Wakaguri H."/>
            <person name="Yokoyama N."/>
            <person name="Yamashita R."/>
            <person name="Suzuki Y."/>
            <person name="Xuan X."/>
            <person name="Igarashi I."/>
        </authorList>
    </citation>
    <scope>NUCLEOTIDE SEQUENCE</scope>
    <source>
        <strain evidence="1">Texas</strain>
    </source>
</reference>
<proteinExistence type="evidence at transcript level"/>
<gene>
    <name evidence="1" type="primary">BBOV_II003850</name>
</gene>
<name>S6B627_BABBO</name>
<organism evidence="1">
    <name type="scientific">Babesia bovis</name>
    <dbReference type="NCBI Taxonomy" id="5865"/>
    <lineage>
        <taxon>Eukaryota</taxon>
        <taxon>Sar</taxon>
        <taxon>Alveolata</taxon>
        <taxon>Apicomplexa</taxon>
        <taxon>Aconoidasida</taxon>
        <taxon>Piroplasmida</taxon>
        <taxon>Babesiidae</taxon>
        <taxon>Babesia</taxon>
    </lineage>
</organism>
<sequence>MSLFGYGNTGVRDSYVSPVLSPNKWTRNGRKPIFNDSLNHSGNSWLPPMNKYNDNAKMNSEPVQPWNSFLDKPSEGIYGSSPDVSAFRSRLLDSPGRNVGLDVPAYLRSVDTKRYSYTPKRVDAFAHRSVSPRLPTDYLNNDSTFNFKSPTLSRRPLLSRSNGITVPDLRYGSYTMPSHSTSAMGRYGTTMDLHTSPQPRSRINIHATDDILNRIKRSLSECENITRRLDRQYGSRRSEPPVTDYGERVFPRSLADNLFSSRGHSGPVYRNGLNLSRSSIDGNNDDFKINEVQEHEKPKGALTRILENIKNIRNRALFKATEDTTGKRNFIEIDKEVIESPRPTRRPRTVDVEAIQRRIKEQKRALLSQHTASHYD</sequence>
<dbReference type="EMBL" id="AK440682">
    <property type="protein sequence ID" value="BAN64476.1"/>
    <property type="molecule type" value="mRNA"/>
</dbReference>